<keyword evidence="9" id="KW-1185">Reference proteome</keyword>
<dbReference type="GO" id="GO:0034244">
    <property type="term" value="P:negative regulation of transcription elongation by RNA polymerase II"/>
    <property type="evidence" value="ECO:0007669"/>
    <property type="project" value="InterPro"/>
</dbReference>
<evidence type="ECO:0000259" key="7">
    <source>
        <dbReference type="Pfam" id="PF23121"/>
    </source>
</evidence>
<dbReference type="GO" id="GO:0008270">
    <property type="term" value="F:zinc ion binding"/>
    <property type="evidence" value="ECO:0007669"/>
    <property type="project" value="UniProtKB-KW"/>
</dbReference>
<feature type="compositionally biased region" description="Polar residues" evidence="6">
    <location>
        <begin position="68"/>
        <end position="88"/>
    </location>
</feature>
<sequence>KERSESHLARTSAKPSKLEIPNIRAAIEAASLKRYLKNRTVNQSVESPISSSACDLAPHQDRRPGFTGRTNTLSDTEQAGRSVASENLTADHTKLDSKNNRRQSSVAALGGCSVVDADRSSGVHLNTYPSDMPLFMKHVTVPEHDYIWQGSFEVFQSGKSVGSWEGIQAHLSSTSSPKVVEAVKSFKSRIVLHEMSRLSSWPMQFQEHGVSEDNIALFFFAKDLDSYNKIYKVSLDNMMKKDLALKGNINDVELLIYPSNQLPENSQRWNMMFFLWGVFRAKKETCLQANPEPSSGQV</sequence>
<evidence type="ECO:0000313" key="9">
    <source>
        <dbReference type="Proteomes" id="UP000015453"/>
    </source>
</evidence>
<dbReference type="InterPro" id="IPR056280">
    <property type="entry name" value="AIPP2-like_SPOC"/>
</dbReference>
<evidence type="ECO:0000256" key="6">
    <source>
        <dbReference type="SAM" id="MobiDB-lite"/>
    </source>
</evidence>
<gene>
    <name evidence="8" type="ORF">M569_00926</name>
</gene>
<dbReference type="PANTHER" id="PTHR33304:SF9">
    <property type="entry name" value="RING_FYVE_PHD ZINC FINGER SUPERFAMILY PROTEIN"/>
    <property type="match status" value="1"/>
</dbReference>
<dbReference type="OrthoDB" id="787137at2759"/>
<accession>S8D2A1</accession>
<proteinExistence type="predicted"/>
<dbReference type="PANTHER" id="PTHR33304">
    <property type="match status" value="1"/>
</dbReference>
<dbReference type="InterPro" id="IPR049914">
    <property type="entry name" value="PHD1-3/5-6"/>
</dbReference>
<keyword evidence="3" id="KW-0862">Zinc</keyword>
<dbReference type="Proteomes" id="UP000015453">
    <property type="component" value="Unassembled WGS sequence"/>
</dbReference>
<evidence type="ECO:0000256" key="2">
    <source>
        <dbReference type="ARBA" id="ARBA00022771"/>
    </source>
</evidence>
<evidence type="ECO:0000256" key="4">
    <source>
        <dbReference type="ARBA" id="ARBA00023015"/>
    </source>
</evidence>
<keyword evidence="2" id="KW-0863">Zinc-finger</keyword>
<evidence type="ECO:0000256" key="3">
    <source>
        <dbReference type="ARBA" id="ARBA00022833"/>
    </source>
</evidence>
<evidence type="ECO:0000256" key="1">
    <source>
        <dbReference type="ARBA" id="ARBA00022723"/>
    </source>
</evidence>
<name>S8D2A1_9LAMI</name>
<reference evidence="8 9" key="1">
    <citation type="journal article" date="2013" name="BMC Genomics">
        <title>The miniature genome of a carnivorous plant Genlisea aurea contains a low number of genes and short non-coding sequences.</title>
        <authorList>
            <person name="Leushkin E.V."/>
            <person name="Sutormin R.A."/>
            <person name="Nabieva E.R."/>
            <person name="Penin A.A."/>
            <person name="Kondrashov A.S."/>
            <person name="Logacheva M.D."/>
        </authorList>
    </citation>
    <scope>NUCLEOTIDE SEQUENCE [LARGE SCALE GENOMIC DNA]</scope>
</reference>
<evidence type="ECO:0000256" key="5">
    <source>
        <dbReference type="ARBA" id="ARBA00023163"/>
    </source>
</evidence>
<feature type="region of interest" description="Disordered" evidence="6">
    <location>
        <begin position="43"/>
        <end position="103"/>
    </location>
</feature>
<feature type="compositionally biased region" description="Polar residues" evidence="6">
    <location>
        <begin position="43"/>
        <end position="53"/>
    </location>
</feature>
<feature type="non-terminal residue" evidence="8">
    <location>
        <position position="1"/>
    </location>
</feature>
<feature type="domain" description="AIPP2-like SPOC-like" evidence="7">
    <location>
        <begin position="148"/>
        <end position="279"/>
    </location>
</feature>
<protein>
    <recommendedName>
        <fullName evidence="7">AIPP2-like SPOC-like domain-containing protein</fullName>
    </recommendedName>
</protein>
<dbReference type="EMBL" id="AUSU01000277">
    <property type="protein sequence ID" value="EPS73829.1"/>
    <property type="molecule type" value="Genomic_DNA"/>
</dbReference>
<comment type="caution">
    <text evidence="8">The sequence shown here is derived from an EMBL/GenBank/DDBJ whole genome shotgun (WGS) entry which is preliminary data.</text>
</comment>
<dbReference type="GO" id="GO:0140566">
    <property type="term" value="F:histone reader activity"/>
    <property type="evidence" value="ECO:0007669"/>
    <property type="project" value="InterPro"/>
</dbReference>
<keyword evidence="5" id="KW-0804">Transcription</keyword>
<evidence type="ECO:0000313" key="8">
    <source>
        <dbReference type="EMBL" id="EPS73829.1"/>
    </source>
</evidence>
<feature type="non-terminal residue" evidence="8">
    <location>
        <position position="298"/>
    </location>
</feature>
<keyword evidence="4" id="KW-0805">Transcription regulation</keyword>
<dbReference type="Pfam" id="PF23121">
    <property type="entry name" value="SPOC_AIPP2"/>
    <property type="match status" value="1"/>
</dbReference>
<feature type="compositionally biased region" description="Basic and acidic residues" evidence="6">
    <location>
        <begin position="89"/>
        <end position="99"/>
    </location>
</feature>
<organism evidence="8 9">
    <name type="scientific">Genlisea aurea</name>
    <dbReference type="NCBI Taxonomy" id="192259"/>
    <lineage>
        <taxon>Eukaryota</taxon>
        <taxon>Viridiplantae</taxon>
        <taxon>Streptophyta</taxon>
        <taxon>Embryophyta</taxon>
        <taxon>Tracheophyta</taxon>
        <taxon>Spermatophyta</taxon>
        <taxon>Magnoliopsida</taxon>
        <taxon>eudicotyledons</taxon>
        <taxon>Gunneridae</taxon>
        <taxon>Pentapetalae</taxon>
        <taxon>asterids</taxon>
        <taxon>lamiids</taxon>
        <taxon>Lamiales</taxon>
        <taxon>Lentibulariaceae</taxon>
        <taxon>Genlisea</taxon>
    </lineage>
</organism>
<keyword evidence="1" id="KW-0479">Metal-binding</keyword>
<dbReference type="AlphaFoldDB" id="S8D2A1"/>